<keyword evidence="2" id="KW-1133">Transmembrane helix</keyword>
<proteinExistence type="predicted"/>
<evidence type="ECO:0000313" key="4">
    <source>
        <dbReference type="Proteomes" id="UP001530293"/>
    </source>
</evidence>
<evidence type="ECO:0000256" key="2">
    <source>
        <dbReference type="SAM" id="Phobius"/>
    </source>
</evidence>
<feature type="transmembrane region" description="Helical" evidence="2">
    <location>
        <begin position="66"/>
        <end position="95"/>
    </location>
</feature>
<dbReference type="Proteomes" id="UP001530293">
    <property type="component" value="Unassembled WGS sequence"/>
</dbReference>
<keyword evidence="2" id="KW-0812">Transmembrane</keyword>
<feature type="region of interest" description="Disordered" evidence="1">
    <location>
        <begin position="1"/>
        <end position="43"/>
    </location>
</feature>
<evidence type="ECO:0000313" key="3">
    <source>
        <dbReference type="EMBL" id="KAL3772846.1"/>
    </source>
</evidence>
<feature type="region of interest" description="Disordered" evidence="1">
    <location>
        <begin position="98"/>
        <end position="138"/>
    </location>
</feature>
<keyword evidence="4" id="KW-1185">Reference proteome</keyword>
<protein>
    <submittedName>
        <fullName evidence="3">Uncharacterized protein</fullName>
    </submittedName>
</protein>
<name>A0ABD3NA16_9STRA</name>
<reference evidence="3 4" key="1">
    <citation type="submission" date="2024-10" db="EMBL/GenBank/DDBJ databases">
        <title>Updated reference genomes for cyclostephanoid diatoms.</title>
        <authorList>
            <person name="Roberts W.R."/>
            <person name="Alverson A.J."/>
        </authorList>
    </citation>
    <scope>NUCLEOTIDE SEQUENCE [LARGE SCALE GENOMIC DNA]</scope>
    <source>
        <strain evidence="3 4">AJA232-27</strain>
    </source>
</reference>
<gene>
    <name evidence="3" type="ORF">ACHAWU_002355</name>
</gene>
<feature type="compositionally biased region" description="Gly residues" evidence="1">
    <location>
        <begin position="22"/>
        <end position="37"/>
    </location>
</feature>
<sequence length="138" mass="14372">MTRRTRIGPDGSLIQDGDENGTTGGGGGASGGSGTSGGSRRRFLPCVPRLPNRIDTFGFHLELKHFALVLLFLSVTMGSVGLMLFLSFLAMYTYYQRRSSSSSGSGSGGRSGGARWKDGKATGSNIKGVGDLPKPPKG</sequence>
<dbReference type="AlphaFoldDB" id="A0ABD3NA16"/>
<comment type="caution">
    <text evidence="3">The sequence shown here is derived from an EMBL/GenBank/DDBJ whole genome shotgun (WGS) entry which is preliminary data.</text>
</comment>
<dbReference type="EMBL" id="JALLBG020000002">
    <property type="protein sequence ID" value="KAL3772846.1"/>
    <property type="molecule type" value="Genomic_DNA"/>
</dbReference>
<evidence type="ECO:0000256" key="1">
    <source>
        <dbReference type="SAM" id="MobiDB-lite"/>
    </source>
</evidence>
<accession>A0ABD3NA16</accession>
<organism evidence="3 4">
    <name type="scientific">Discostella pseudostelligera</name>
    <dbReference type="NCBI Taxonomy" id="259834"/>
    <lineage>
        <taxon>Eukaryota</taxon>
        <taxon>Sar</taxon>
        <taxon>Stramenopiles</taxon>
        <taxon>Ochrophyta</taxon>
        <taxon>Bacillariophyta</taxon>
        <taxon>Coscinodiscophyceae</taxon>
        <taxon>Thalassiosirophycidae</taxon>
        <taxon>Stephanodiscales</taxon>
        <taxon>Stephanodiscaceae</taxon>
        <taxon>Discostella</taxon>
    </lineage>
</organism>
<keyword evidence="2" id="KW-0472">Membrane</keyword>